<dbReference type="Gene3D" id="3.40.50.2300">
    <property type="match status" value="2"/>
</dbReference>
<name>A0A4U6BTU3_9BRAD</name>
<protein>
    <submittedName>
        <fullName evidence="5">Branched-chain amino acid ABC transporter substrate-binding protein</fullName>
    </submittedName>
</protein>
<dbReference type="PANTHER" id="PTHR47235:SF1">
    <property type="entry name" value="BLR6548 PROTEIN"/>
    <property type="match status" value="1"/>
</dbReference>
<evidence type="ECO:0000256" key="2">
    <source>
        <dbReference type="ARBA" id="ARBA00022729"/>
    </source>
</evidence>
<feature type="chain" id="PRO_5020507634" evidence="3">
    <location>
        <begin position="22"/>
        <end position="397"/>
    </location>
</feature>
<dbReference type="InterPro" id="IPR028082">
    <property type="entry name" value="Peripla_BP_I"/>
</dbReference>
<proteinExistence type="inferred from homology"/>
<dbReference type="Pfam" id="PF13458">
    <property type="entry name" value="Peripla_BP_6"/>
    <property type="match status" value="1"/>
</dbReference>
<dbReference type="AlphaFoldDB" id="A0A4U6BTU3"/>
<comment type="caution">
    <text evidence="5">The sequence shown here is derived from an EMBL/GenBank/DDBJ whole genome shotgun (WGS) entry which is preliminary data.</text>
</comment>
<dbReference type="PANTHER" id="PTHR47235">
    <property type="entry name" value="BLR6548 PROTEIN"/>
    <property type="match status" value="1"/>
</dbReference>
<evidence type="ECO:0000256" key="1">
    <source>
        <dbReference type="ARBA" id="ARBA00010062"/>
    </source>
</evidence>
<keyword evidence="6" id="KW-1185">Reference proteome</keyword>
<gene>
    <name evidence="5" type="ORF">YH63_017625</name>
</gene>
<comment type="similarity">
    <text evidence="1">Belongs to the leucine-binding protein family.</text>
</comment>
<feature type="signal peptide" evidence="3">
    <location>
        <begin position="1"/>
        <end position="21"/>
    </location>
</feature>
<dbReference type="Proteomes" id="UP000034832">
    <property type="component" value="Unassembled WGS sequence"/>
</dbReference>
<evidence type="ECO:0000259" key="4">
    <source>
        <dbReference type="Pfam" id="PF13458"/>
    </source>
</evidence>
<sequence>MSRILFAALAASLTLTAAAVAADAPGVTATEIKVGATFPFSGPASSLGNAGKGLIAYVNQVNDRGGINGRKVNLITYDDAYSPPKAVEHTRKLIESDEVSFMFGQLGTPSNSATIKYITGRKVPDTFITTGATKFTDSKDYPLTTTALPSYDTEGKIYAKYFRAQLPNAKVGVLYQNDDLGKDFVVAMKAVYKDEYASKVVAMAYEVADPTVDSQVVNLRASAPDALLIAGTPKFAAQALRKMNEMGWKPLTLVNFVAASIGNTFAPVGLDKVTGVVTAGFQKDPTDPKWKDDQGVKDFVAFFNKYLPGADLADQNYMYGYQQGMILEQLIKQSSSDLSRENIVKQSKSFKDFVLPTVLPGIKVNTTPEVNQAYTQMQMQRWNGKSWDQFGEVMRAD</sequence>
<dbReference type="CDD" id="cd06343">
    <property type="entry name" value="PBP1_ABC_ligand_binding-like"/>
    <property type="match status" value="1"/>
</dbReference>
<evidence type="ECO:0000313" key="6">
    <source>
        <dbReference type="Proteomes" id="UP000034832"/>
    </source>
</evidence>
<dbReference type="InterPro" id="IPR028081">
    <property type="entry name" value="Leu-bd"/>
</dbReference>
<feature type="domain" description="Leucine-binding protein" evidence="4">
    <location>
        <begin position="31"/>
        <end position="384"/>
    </location>
</feature>
<evidence type="ECO:0000256" key="3">
    <source>
        <dbReference type="SAM" id="SignalP"/>
    </source>
</evidence>
<evidence type="ECO:0000313" key="5">
    <source>
        <dbReference type="EMBL" id="TKT73095.1"/>
    </source>
</evidence>
<dbReference type="SUPFAM" id="SSF53822">
    <property type="entry name" value="Periplasmic binding protein-like I"/>
    <property type="match status" value="1"/>
</dbReference>
<dbReference type="EMBL" id="LBIA02000001">
    <property type="protein sequence ID" value="TKT73095.1"/>
    <property type="molecule type" value="Genomic_DNA"/>
</dbReference>
<dbReference type="RefSeq" id="WP_046826477.1">
    <property type="nucleotide sequence ID" value="NZ_LBIA02000001.1"/>
</dbReference>
<reference evidence="5" key="1">
    <citation type="submission" date="2019-04" db="EMBL/GenBank/DDBJ databases">
        <title>Whole genome sequencing of cave bacteria.</title>
        <authorList>
            <person name="Gan H.M."/>
            <person name="Barton H."/>
            <person name="Savka M.A."/>
        </authorList>
    </citation>
    <scope>NUCLEOTIDE SEQUENCE [LARGE SCALE GENOMIC DNA]</scope>
    <source>
        <strain evidence="5">LC387</strain>
    </source>
</reference>
<dbReference type="OrthoDB" id="9770729at2"/>
<accession>A0A4U6BTU3</accession>
<dbReference type="STRING" id="211460.YH63_01430"/>
<keyword evidence="2 3" id="KW-0732">Signal</keyword>
<organism evidence="5 6">
    <name type="scientific">Afipia massiliensis</name>
    <dbReference type="NCBI Taxonomy" id="211460"/>
    <lineage>
        <taxon>Bacteria</taxon>
        <taxon>Pseudomonadati</taxon>
        <taxon>Pseudomonadota</taxon>
        <taxon>Alphaproteobacteria</taxon>
        <taxon>Hyphomicrobiales</taxon>
        <taxon>Nitrobacteraceae</taxon>
        <taxon>Afipia</taxon>
    </lineage>
</organism>